<evidence type="ECO:0000256" key="3">
    <source>
        <dbReference type="PROSITE-ProRule" id="PRU00059"/>
    </source>
</evidence>
<dbReference type="Pfam" id="PF00431">
    <property type="entry name" value="CUB"/>
    <property type="match status" value="2"/>
</dbReference>
<organism evidence="4 5">
    <name type="scientific">Clonorchis sinensis</name>
    <name type="common">Chinese liver fluke</name>
    <dbReference type="NCBI Taxonomy" id="79923"/>
    <lineage>
        <taxon>Eukaryota</taxon>
        <taxon>Metazoa</taxon>
        <taxon>Spiralia</taxon>
        <taxon>Lophotrochozoa</taxon>
        <taxon>Platyhelminthes</taxon>
        <taxon>Trematoda</taxon>
        <taxon>Digenea</taxon>
        <taxon>Opisthorchiida</taxon>
        <taxon>Opisthorchiata</taxon>
        <taxon>Opisthorchiidae</taxon>
        <taxon>Clonorchis</taxon>
    </lineage>
</organism>
<dbReference type="OrthoDB" id="5804959at2759"/>
<dbReference type="EMBL" id="NIRI02000056">
    <property type="protein sequence ID" value="KAG5446744.1"/>
    <property type="molecule type" value="Genomic_DNA"/>
</dbReference>
<protein>
    <submittedName>
        <fullName evidence="4">Uncharacterized protein</fullName>
    </submittedName>
</protein>
<accession>A0A419PWA6</accession>
<dbReference type="InterPro" id="IPR000859">
    <property type="entry name" value="CUB_dom"/>
</dbReference>
<dbReference type="SUPFAM" id="SSF49854">
    <property type="entry name" value="Spermadhesin, CUB domain"/>
    <property type="match status" value="1"/>
</dbReference>
<dbReference type="InterPro" id="IPR035914">
    <property type="entry name" value="Sperma_CUB_dom_sf"/>
</dbReference>
<dbReference type="SMART" id="SM00042">
    <property type="entry name" value="CUB"/>
    <property type="match status" value="1"/>
</dbReference>
<comment type="caution">
    <text evidence="3">Lacks conserved residue(s) required for the propagation of feature annotation.</text>
</comment>
<keyword evidence="5" id="KW-1185">Reference proteome</keyword>
<dbReference type="Gene3D" id="2.60.120.290">
    <property type="entry name" value="Spermadhesin, CUB domain"/>
    <property type="match status" value="1"/>
</dbReference>
<evidence type="ECO:0000313" key="4">
    <source>
        <dbReference type="EMBL" id="KAG5446744.1"/>
    </source>
</evidence>
<reference evidence="4 5" key="2">
    <citation type="journal article" date="2021" name="Genomics">
        <title>High-quality reference genome for Clonorchis sinensis.</title>
        <authorList>
            <person name="Young N.D."/>
            <person name="Stroehlein A.J."/>
            <person name="Kinkar L."/>
            <person name="Wang T."/>
            <person name="Sohn W.M."/>
            <person name="Chang B.C.H."/>
            <person name="Kaur P."/>
            <person name="Weisz D."/>
            <person name="Dudchenko O."/>
            <person name="Aiden E.L."/>
            <person name="Korhonen P.K."/>
            <person name="Gasser R.B."/>
        </authorList>
    </citation>
    <scope>NUCLEOTIDE SEQUENCE [LARGE SCALE GENOMIC DNA]</scope>
    <source>
        <strain evidence="4">Cs-k2</strain>
    </source>
</reference>
<comment type="caution">
    <text evidence="4">The sequence shown here is derived from an EMBL/GenBank/DDBJ whole genome shotgun (WGS) entry which is preliminary data.</text>
</comment>
<name>A0A419PWA6_CLOSI</name>
<dbReference type="PANTHER" id="PTHR24251">
    <property type="entry name" value="OVOCHYMASE-RELATED"/>
    <property type="match status" value="1"/>
</dbReference>
<evidence type="ECO:0000256" key="1">
    <source>
        <dbReference type="ARBA" id="ARBA00022737"/>
    </source>
</evidence>
<sequence>MCFAAQICNENLPADAGSLESPGYPLIYPNDLNCTWTIGKPNGMGHLSFVDFDVSVRNITRFITHSPLIHCGNANGNLQTDVVYIFGLRSNVFTPSVLHRKRPSAIAKWSFSSLKQIEDPVSGSECVWDYVTITVGTGSLAKVHGPFCGYTKPPSIPFSDVVKITFVADAVCAYKGFQITYSAGKF</sequence>
<keyword evidence="1" id="KW-0677">Repeat</keyword>
<evidence type="ECO:0000256" key="2">
    <source>
        <dbReference type="ARBA" id="ARBA00023157"/>
    </source>
</evidence>
<reference evidence="4 5" key="1">
    <citation type="journal article" date="2018" name="Biotechnol. Adv.">
        <title>Improved genomic resources and new bioinformatic workflow for the carcinogenic parasite Clonorchis sinensis: Biotechnological implications.</title>
        <authorList>
            <person name="Wang D."/>
            <person name="Korhonen P.K."/>
            <person name="Gasser R.B."/>
            <person name="Young N.D."/>
        </authorList>
    </citation>
    <scope>NUCLEOTIDE SEQUENCE [LARGE SCALE GENOMIC DNA]</scope>
    <source>
        <strain evidence="4">Cs-k2</strain>
    </source>
</reference>
<dbReference type="InParanoid" id="A0A419PWA6"/>
<dbReference type="CDD" id="cd00041">
    <property type="entry name" value="CUB"/>
    <property type="match status" value="1"/>
</dbReference>
<evidence type="ECO:0000313" key="5">
    <source>
        <dbReference type="Proteomes" id="UP000286415"/>
    </source>
</evidence>
<keyword evidence="2" id="KW-1015">Disulfide bond</keyword>
<dbReference type="Proteomes" id="UP000286415">
    <property type="component" value="Unassembled WGS sequence"/>
</dbReference>
<dbReference type="PROSITE" id="PS01180">
    <property type="entry name" value="CUB"/>
    <property type="match status" value="1"/>
</dbReference>
<gene>
    <name evidence="4" type="ORF">CSKR_114201</name>
</gene>
<dbReference type="AlphaFoldDB" id="A0A419PWA6"/>
<dbReference type="STRING" id="79923.A0A419PWA6"/>
<proteinExistence type="predicted"/>
<dbReference type="PANTHER" id="PTHR24251:SF50">
    <property type="entry name" value="ATTRACTIN-LIKE 1A"/>
    <property type="match status" value="1"/>
</dbReference>